<evidence type="ECO:0000259" key="3">
    <source>
        <dbReference type="Pfam" id="PF01467"/>
    </source>
</evidence>
<dbReference type="InterPro" id="IPR014729">
    <property type="entry name" value="Rossmann-like_a/b/a_fold"/>
</dbReference>
<comment type="caution">
    <text evidence="4">The sequence shown here is derived from an EMBL/GenBank/DDBJ whole genome shotgun (WGS) entry which is preliminary data.</text>
</comment>
<gene>
    <name evidence="4" type="ORF">CO116_01790</name>
</gene>
<dbReference type="InterPro" id="IPR050385">
    <property type="entry name" value="Archaeal_FAD_synthase"/>
</dbReference>
<dbReference type="AlphaFoldDB" id="A0A2M8AGV8"/>
<dbReference type="GO" id="GO:0016779">
    <property type="term" value="F:nucleotidyltransferase activity"/>
    <property type="evidence" value="ECO:0007669"/>
    <property type="project" value="UniProtKB-KW"/>
</dbReference>
<evidence type="ECO:0000313" key="5">
    <source>
        <dbReference type="Proteomes" id="UP000230611"/>
    </source>
</evidence>
<feature type="non-terminal residue" evidence="4">
    <location>
        <position position="129"/>
    </location>
</feature>
<dbReference type="InterPro" id="IPR004821">
    <property type="entry name" value="Cyt_trans-like"/>
</dbReference>
<evidence type="ECO:0000313" key="4">
    <source>
        <dbReference type="EMBL" id="PJB16843.1"/>
    </source>
</evidence>
<name>A0A2M8AGV8_9BACT</name>
<dbReference type="Pfam" id="PF01467">
    <property type="entry name" value="CTP_transf_like"/>
    <property type="match status" value="1"/>
</dbReference>
<dbReference type="Gene3D" id="3.40.50.620">
    <property type="entry name" value="HUPs"/>
    <property type="match status" value="1"/>
</dbReference>
<organism evidence="4 5">
    <name type="scientific">Candidatus Falkowbacteria bacterium CG_4_9_14_3_um_filter_38_19</name>
    <dbReference type="NCBI Taxonomy" id="1974559"/>
    <lineage>
        <taxon>Bacteria</taxon>
        <taxon>Candidatus Falkowiibacteriota</taxon>
    </lineage>
</organism>
<accession>A0A2M8AGV8</accession>
<dbReference type="PANTHER" id="PTHR43793">
    <property type="entry name" value="FAD SYNTHASE"/>
    <property type="match status" value="1"/>
</dbReference>
<dbReference type="NCBIfam" id="TIGR00125">
    <property type="entry name" value="cyt_tran_rel"/>
    <property type="match status" value="1"/>
</dbReference>
<keyword evidence="1" id="KW-0808">Transferase</keyword>
<protein>
    <submittedName>
        <fullName evidence="4">FAD synthase</fullName>
    </submittedName>
</protein>
<evidence type="ECO:0000256" key="1">
    <source>
        <dbReference type="ARBA" id="ARBA00022679"/>
    </source>
</evidence>
<dbReference type="EMBL" id="PFUO01000085">
    <property type="protein sequence ID" value="PJB16843.1"/>
    <property type="molecule type" value="Genomic_DNA"/>
</dbReference>
<feature type="domain" description="Cytidyltransferase-like" evidence="3">
    <location>
        <begin position="6"/>
        <end position="121"/>
    </location>
</feature>
<keyword evidence="2" id="KW-0548">Nucleotidyltransferase</keyword>
<sequence>MTKVMVFGTFDIFHPGHVNFLRQARKYGDYLIVIIARDKTVLNIKKSLPRYQEKKRLAEIIKSNLTDKAVLGSLRDKYQVVKKYQPAVICLGYDQKNFINQLAEKLKQFKLKTKIVRLKPYRPKIYKSS</sequence>
<dbReference type="Proteomes" id="UP000230611">
    <property type="component" value="Unassembled WGS sequence"/>
</dbReference>
<dbReference type="PANTHER" id="PTHR43793:SF1">
    <property type="entry name" value="FAD SYNTHASE"/>
    <property type="match status" value="1"/>
</dbReference>
<evidence type="ECO:0000256" key="2">
    <source>
        <dbReference type="ARBA" id="ARBA00022695"/>
    </source>
</evidence>
<proteinExistence type="predicted"/>
<dbReference type="SUPFAM" id="SSF52374">
    <property type="entry name" value="Nucleotidylyl transferase"/>
    <property type="match status" value="1"/>
</dbReference>
<reference evidence="5" key="1">
    <citation type="submission" date="2017-09" db="EMBL/GenBank/DDBJ databases">
        <title>Depth-based differentiation of microbial function through sediment-hosted aquifers and enrichment of novel symbionts in the deep terrestrial subsurface.</title>
        <authorList>
            <person name="Probst A.J."/>
            <person name="Ladd B."/>
            <person name="Jarett J.K."/>
            <person name="Geller-Mcgrath D.E."/>
            <person name="Sieber C.M.K."/>
            <person name="Emerson J.B."/>
            <person name="Anantharaman K."/>
            <person name="Thomas B.C."/>
            <person name="Malmstrom R."/>
            <person name="Stieglmeier M."/>
            <person name="Klingl A."/>
            <person name="Woyke T."/>
            <person name="Ryan C.M."/>
            <person name="Banfield J.F."/>
        </authorList>
    </citation>
    <scope>NUCLEOTIDE SEQUENCE [LARGE SCALE GENOMIC DNA]</scope>
</reference>